<dbReference type="RefSeq" id="WP_114018478.1">
    <property type="nucleotide sequence ID" value="NZ_QOIM01000042.1"/>
</dbReference>
<reference evidence="2 3" key="1">
    <citation type="submission" date="2018-06" db="EMBL/GenBank/DDBJ databases">
        <title>Streptomyces reniochalinae sp. nov. and Streptomyces diacarnus sp. nov. from marine sponges.</title>
        <authorList>
            <person name="Li L."/>
        </authorList>
    </citation>
    <scope>NUCLEOTIDE SEQUENCE [LARGE SCALE GENOMIC DNA]</scope>
    <source>
        <strain evidence="2 3">LHW50302</strain>
    </source>
</reference>
<name>A0A367EA95_9ACTN</name>
<accession>A0A367EA95</accession>
<evidence type="ECO:0000256" key="1">
    <source>
        <dbReference type="SAM" id="MobiDB-lite"/>
    </source>
</evidence>
<comment type="caution">
    <text evidence="2">The sequence shown here is derived from an EMBL/GenBank/DDBJ whole genome shotgun (WGS) entry which is preliminary data.</text>
</comment>
<feature type="region of interest" description="Disordered" evidence="1">
    <location>
        <begin position="1"/>
        <end position="23"/>
    </location>
</feature>
<organism evidence="2 3">
    <name type="scientific">Streptomyces reniochalinae</name>
    <dbReference type="NCBI Taxonomy" id="2250578"/>
    <lineage>
        <taxon>Bacteria</taxon>
        <taxon>Bacillati</taxon>
        <taxon>Actinomycetota</taxon>
        <taxon>Actinomycetes</taxon>
        <taxon>Kitasatosporales</taxon>
        <taxon>Streptomycetaceae</taxon>
        <taxon>Streptomyces</taxon>
    </lineage>
</organism>
<dbReference type="EMBL" id="QOIM01000042">
    <property type="protein sequence ID" value="RCG14941.1"/>
    <property type="molecule type" value="Genomic_DNA"/>
</dbReference>
<dbReference type="Proteomes" id="UP000253507">
    <property type="component" value="Unassembled WGS sequence"/>
</dbReference>
<gene>
    <name evidence="2" type="ORF">DQ392_28180</name>
</gene>
<feature type="region of interest" description="Disordered" evidence="1">
    <location>
        <begin position="150"/>
        <end position="204"/>
    </location>
</feature>
<dbReference type="AlphaFoldDB" id="A0A367EA95"/>
<keyword evidence="3" id="KW-1185">Reference proteome</keyword>
<sequence length="204" mass="22087">MNDRPQAETERQNALRRAADFDRQRDQLRIDHAQDGLPALTAAVRHLDRLTALLHSVSAEILRRDTDRASDPHLASSLRAYAETAEQAGRAVGHYSTAVGELGFLHGVAARQETQVLRDARETAIAVVRENAGQSANSLDAASTRLHNEAARLKETDAQSVSRAARTRSTHADHARGQAPAEVETHAEAPAQQPSHAPGAVRGR</sequence>
<proteinExistence type="predicted"/>
<protein>
    <submittedName>
        <fullName evidence="2">Uncharacterized protein</fullName>
    </submittedName>
</protein>
<evidence type="ECO:0000313" key="2">
    <source>
        <dbReference type="EMBL" id="RCG14941.1"/>
    </source>
</evidence>
<evidence type="ECO:0000313" key="3">
    <source>
        <dbReference type="Proteomes" id="UP000253507"/>
    </source>
</evidence>